<protein>
    <submittedName>
        <fullName evidence="1">Type II toxin-antitoxin system RelE/ParE family toxin</fullName>
    </submittedName>
</protein>
<evidence type="ECO:0000313" key="1">
    <source>
        <dbReference type="EMBL" id="NKC30201.1"/>
    </source>
</evidence>
<dbReference type="RefSeq" id="WP_168027822.1">
    <property type="nucleotide sequence ID" value="NZ_JAAVNE010000005.1"/>
</dbReference>
<keyword evidence="2" id="KW-1185">Reference proteome</keyword>
<dbReference type="InterPro" id="IPR009387">
    <property type="entry name" value="HigB-2"/>
</dbReference>
<sequence>MHSVVETSSFTRRADALLSQAERAELIATLANNPEAGDVMVGLGGVRKLRWAPAGRGKSGAFRVIYYLLNEGRPILAFFLYGKNEQADLTPVQRKAVQQLVATMKEMR</sequence>
<evidence type="ECO:0000313" key="2">
    <source>
        <dbReference type="Proteomes" id="UP000787635"/>
    </source>
</evidence>
<comment type="caution">
    <text evidence="1">The sequence shown here is derived from an EMBL/GenBank/DDBJ whole genome shotgun (WGS) entry which is preliminary data.</text>
</comment>
<reference evidence="1 2" key="1">
    <citation type="submission" date="2020-03" db="EMBL/GenBank/DDBJ databases">
        <title>Roseomonas selenitidurans sp. nov. isolated from urban soil.</title>
        <authorList>
            <person name="Liu H."/>
        </authorList>
    </citation>
    <scope>NUCLEOTIDE SEQUENCE [LARGE SCALE GENOMIC DNA]</scope>
    <source>
        <strain evidence="1 2">BU-1</strain>
    </source>
</reference>
<proteinExistence type="predicted"/>
<organism evidence="1 2">
    <name type="scientific">Falsiroseomonas selenitidurans</name>
    <dbReference type="NCBI Taxonomy" id="2716335"/>
    <lineage>
        <taxon>Bacteria</taxon>
        <taxon>Pseudomonadati</taxon>
        <taxon>Pseudomonadota</taxon>
        <taxon>Alphaproteobacteria</taxon>
        <taxon>Acetobacterales</taxon>
        <taxon>Roseomonadaceae</taxon>
        <taxon>Falsiroseomonas</taxon>
    </lineage>
</organism>
<dbReference type="PIRSF" id="PIRSF039032">
    <property type="entry name" value="HigB-2"/>
    <property type="match status" value="1"/>
</dbReference>
<dbReference type="Proteomes" id="UP000787635">
    <property type="component" value="Unassembled WGS sequence"/>
</dbReference>
<accession>A0ABX1DZC6</accession>
<gene>
    <name evidence="1" type="ORF">HEQ75_04965</name>
</gene>
<dbReference type="EMBL" id="JAAVNE010000005">
    <property type="protein sequence ID" value="NKC30201.1"/>
    <property type="molecule type" value="Genomic_DNA"/>
</dbReference>
<dbReference type="Pfam" id="PF06296">
    <property type="entry name" value="RelE"/>
    <property type="match status" value="1"/>
</dbReference>
<name>A0ABX1DZC6_9PROT</name>